<organism evidence="3 4">
    <name type="scientific">Microbacterium arthrosphaerae</name>
    <dbReference type="NCBI Taxonomy" id="792652"/>
    <lineage>
        <taxon>Bacteria</taxon>
        <taxon>Bacillati</taxon>
        <taxon>Actinomycetota</taxon>
        <taxon>Actinomycetes</taxon>
        <taxon>Micrococcales</taxon>
        <taxon>Microbacteriaceae</taxon>
        <taxon>Microbacterium</taxon>
    </lineage>
</organism>
<keyword evidence="4" id="KW-1185">Reference proteome</keyword>
<evidence type="ECO:0000313" key="3">
    <source>
        <dbReference type="EMBL" id="MDW4573370.1"/>
    </source>
</evidence>
<name>A0ABU4H212_9MICO</name>
<dbReference type="PANTHER" id="PTHR43000">
    <property type="entry name" value="DTDP-D-GLUCOSE 4,6-DEHYDRATASE-RELATED"/>
    <property type="match status" value="1"/>
</dbReference>
<sequence length="288" mass="31518">MALPERMIGMSRVVVTGAAGYLGPHVVTALLERGHDVVAAVRSGRGVELDPRATVVEADILAPDFEPEVWGATPHAVVHLAWKDGFRHNSPAHMSQLSAHYDLLMRLAERGVARIVALGTMHEVGYWEGAIEASTPTAPLSQYGIAKEALRRSLALAVPESTSLAWARAYYIYGDDRRSESIFRKLLDAADAGRTEFPFTSGKNLYDFIRVEELGRQLAALTDAEDVKGTLSCCSGNPVSLAQQVEQYIADNHLGLTLQYGAFPDRPYDSPGVWGDATIIREVMERDR</sequence>
<dbReference type="InterPro" id="IPR036291">
    <property type="entry name" value="NAD(P)-bd_dom_sf"/>
</dbReference>
<dbReference type="SUPFAM" id="SSF51735">
    <property type="entry name" value="NAD(P)-binding Rossmann-fold domains"/>
    <property type="match status" value="1"/>
</dbReference>
<accession>A0ABU4H212</accession>
<dbReference type="Proteomes" id="UP001283109">
    <property type="component" value="Unassembled WGS sequence"/>
</dbReference>
<reference evidence="3 4" key="1">
    <citation type="submission" date="2023-11" db="EMBL/GenBank/DDBJ databases">
        <title>Draft genome sequence of Microbacterium arthrosphaerae JCM 30492.</title>
        <authorList>
            <person name="Zhang G."/>
            <person name="Ding Y."/>
        </authorList>
    </citation>
    <scope>NUCLEOTIDE SEQUENCE [LARGE SCALE GENOMIC DNA]</scope>
    <source>
        <strain evidence="3 4">JCM 30492</strain>
    </source>
</reference>
<evidence type="ECO:0000259" key="2">
    <source>
        <dbReference type="Pfam" id="PF01370"/>
    </source>
</evidence>
<dbReference type="RefSeq" id="WP_318353877.1">
    <property type="nucleotide sequence ID" value="NZ_JAWQEV010000003.1"/>
</dbReference>
<dbReference type="Gene3D" id="3.40.50.720">
    <property type="entry name" value="NAD(P)-binding Rossmann-like Domain"/>
    <property type="match status" value="1"/>
</dbReference>
<dbReference type="Pfam" id="PF01370">
    <property type="entry name" value="Epimerase"/>
    <property type="match status" value="1"/>
</dbReference>
<dbReference type="InterPro" id="IPR001509">
    <property type="entry name" value="Epimerase_deHydtase"/>
</dbReference>
<gene>
    <name evidence="3" type="ORF">R8Z58_11365</name>
</gene>
<feature type="domain" description="NAD-dependent epimerase/dehydratase" evidence="2">
    <location>
        <begin position="13"/>
        <end position="224"/>
    </location>
</feature>
<protein>
    <submittedName>
        <fullName evidence="3">NAD(P)-dependent oxidoreductase</fullName>
    </submittedName>
</protein>
<evidence type="ECO:0000256" key="1">
    <source>
        <dbReference type="ARBA" id="ARBA00007637"/>
    </source>
</evidence>
<dbReference type="EMBL" id="JAWQEV010000003">
    <property type="protein sequence ID" value="MDW4573370.1"/>
    <property type="molecule type" value="Genomic_DNA"/>
</dbReference>
<proteinExistence type="inferred from homology"/>
<comment type="caution">
    <text evidence="3">The sequence shown here is derived from an EMBL/GenBank/DDBJ whole genome shotgun (WGS) entry which is preliminary data.</text>
</comment>
<comment type="similarity">
    <text evidence="1">Belongs to the NAD(P)-dependent epimerase/dehydratase family.</text>
</comment>
<evidence type="ECO:0000313" key="4">
    <source>
        <dbReference type="Proteomes" id="UP001283109"/>
    </source>
</evidence>